<dbReference type="SUPFAM" id="SSF69500">
    <property type="entry name" value="DTD-like"/>
    <property type="match status" value="1"/>
</dbReference>
<dbReference type="GO" id="GO:0005737">
    <property type="term" value="C:cytoplasm"/>
    <property type="evidence" value="ECO:0007669"/>
    <property type="project" value="UniProtKB-SubCell"/>
</dbReference>
<dbReference type="GO" id="GO:0051500">
    <property type="term" value="F:D-tyrosyl-tRNA(Tyr) deacylase activity"/>
    <property type="evidence" value="ECO:0007669"/>
    <property type="project" value="TreeGrafter"/>
</dbReference>
<comment type="function">
    <text evidence="4">An aminoacyl-tRNA editing enzyme that deacylates mischarged D-aminoacyl-tRNAs. Also deacylates mischarged glycyl-tRNA(Ala), protecting cells against glycine mischarging by AlaRS. Acts via tRNA-based rather than protein-based catalysis; rejects L-amino acids rather than detecting D-amino acids in the active site. By recycling D-aminoacyl-tRNA to D-amino acids and free tRNA molecules, this enzyme counteracts the toxicity associated with the formation of D-aminoacyl-tRNA entities in vivo and helps enforce protein L-homochirality.</text>
</comment>
<dbReference type="FunFam" id="3.50.80.10:FF:000001">
    <property type="entry name" value="D-aminoacyl-tRNA deacylase"/>
    <property type="match status" value="1"/>
</dbReference>
<evidence type="ECO:0000256" key="1">
    <source>
        <dbReference type="ARBA" id="ARBA00009673"/>
    </source>
</evidence>
<dbReference type="EC" id="3.1.1.96" evidence="4"/>
<comment type="similarity">
    <text evidence="1 4">Belongs to the DTD family.</text>
</comment>
<evidence type="ECO:0000313" key="8">
    <source>
        <dbReference type="Proteomes" id="UP000472355"/>
    </source>
</evidence>
<evidence type="ECO:0000313" key="10">
    <source>
        <dbReference type="Proteomes" id="UP000476820"/>
    </source>
</evidence>
<dbReference type="NCBIfam" id="TIGR00256">
    <property type="entry name" value="D-aminoacyl-tRNA deacylase"/>
    <property type="match status" value="1"/>
</dbReference>
<comment type="catalytic activity">
    <reaction evidence="4">
        <text>a D-aminoacyl-tRNA + H2O = a tRNA + a D-alpha-amino acid + H(+)</text>
        <dbReference type="Rhea" id="RHEA:13953"/>
        <dbReference type="Rhea" id="RHEA-COMP:10123"/>
        <dbReference type="Rhea" id="RHEA-COMP:10124"/>
        <dbReference type="ChEBI" id="CHEBI:15377"/>
        <dbReference type="ChEBI" id="CHEBI:15378"/>
        <dbReference type="ChEBI" id="CHEBI:59871"/>
        <dbReference type="ChEBI" id="CHEBI:78442"/>
        <dbReference type="ChEBI" id="CHEBI:79333"/>
        <dbReference type="EC" id="3.1.1.96"/>
    </reaction>
</comment>
<dbReference type="EMBL" id="SWOV01000002">
    <property type="protein sequence ID" value="NFF86520.1"/>
    <property type="molecule type" value="Genomic_DNA"/>
</dbReference>
<evidence type="ECO:0000313" key="9">
    <source>
        <dbReference type="Proteomes" id="UP000473681"/>
    </source>
</evidence>
<dbReference type="EC" id="3.1.1.-" evidence="4"/>
<dbReference type="Gene3D" id="3.50.80.10">
    <property type="entry name" value="D-tyrosyl-tRNA(Tyr) deacylase"/>
    <property type="match status" value="1"/>
</dbReference>
<dbReference type="GO" id="GO:0019478">
    <property type="term" value="P:D-amino acid catabolic process"/>
    <property type="evidence" value="ECO:0007669"/>
    <property type="project" value="UniProtKB-UniRule"/>
</dbReference>
<dbReference type="PANTHER" id="PTHR10472:SF5">
    <property type="entry name" value="D-AMINOACYL-TRNA DEACYLASE 1"/>
    <property type="match status" value="1"/>
</dbReference>
<organism evidence="6 10">
    <name type="scientific">Clostridium botulinum</name>
    <dbReference type="NCBI Taxonomy" id="1491"/>
    <lineage>
        <taxon>Bacteria</taxon>
        <taxon>Bacillati</taxon>
        <taxon>Bacillota</taxon>
        <taxon>Clostridia</taxon>
        <taxon>Eubacteriales</taxon>
        <taxon>Clostridiaceae</taxon>
        <taxon>Clostridium</taxon>
    </lineage>
</organism>
<keyword evidence="4" id="KW-0963">Cytoplasm</keyword>
<dbReference type="EMBL" id="SWVK01000018">
    <property type="protein sequence ID" value="NFN36031.1"/>
    <property type="molecule type" value="Genomic_DNA"/>
</dbReference>
<dbReference type="AlphaFoldDB" id="A0A0C2SMN5"/>
<dbReference type="HAMAP" id="MF_00518">
    <property type="entry name" value="Deacylase_Dtd"/>
    <property type="match status" value="1"/>
</dbReference>
<accession>A0A0C2SMN5</accession>
<evidence type="ECO:0000256" key="4">
    <source>
        <dbReference type="HAMAP-Rule" id="MF_00518"/>
    </source>
</evidence>
<dbReference type="Pfam" id="PF02580">
    <property type="entry name" value="Tyr_Deacylase"/>
    <property type="match status" value="1"/>
</dbReference>
<evidence type="ECO:0000313" key="5">
    <source>
        <dbReference type="EMBL" id="NFA41290.1"/>
    </source>
</evidence>
<dbReference type="GO" id="GO:0000049">
    <property type="term" value="F:tRNA binding"/>
    <property type="evidence" value="ECO:0007669"/>
    <property type="project" value="UniProtKB-UniRule"/>
</dbReference>
<name>A0A0C2SMN5_CLOBO</name>
<proteinExistence type="inferred from homology"/>
<protein>
    <recommendedName>
        <fullName evidence="4">D-aminoacyl-tRNA deacylase</fullName>
        <shortName evidence="4">DTD</shortName>
        <ecNumber evidence="4">3.1.1.96</ecNumber>
    </recommendedName>
    <alternativeName>
        <fullName evidence="4">Gly-tRNA(Ala) deacylase</fullName>
        <ecNumber evidence="4">3.1.1.-</ecNumber>
    </alternativeName>
</protein>
<keyword evidence="3 4" id="KW-0378">Hydrolase</keyword>
<evidence type="ECO:0000313" key="7">
    <source>
        <dbReference type="EMBL" id="NFN36031.1"/>
    </source>
</evidence>
<dbReference type="Proteomes" id="UP000476820">
    <property type="component" value="Unassembled WGS sequence"/>
</dbReference>
<sequence>MRAVVQRVTSSSVKVEDNIVGSIGKGLNVLIGISKSDTLEDLKYIRDKVINLRIFQDEKEKMNLSLLDIKGELLVISQFTLYGDCRKGRRPNFMDAKGGEEAKELYEEFLSLLKESNLKVETGEFGADMKVEINNDGPVTIILDSSKNF</sequence>
<dbReference type="Proteomes" id="UP000472355">
    <property type="component" value="Unassembled WGS sequence"/>
</dbReference>
<dbReference type="SMR" id="A0A0C2SMN5"/>
<comment type="subunit">
    <text evidence="4">Homodimer.</text>
</comment>
<comment type="domain">
    <text evidence="4">A Gly-cisPro motif from one monomer fits into the active site of the other monomer to allow specific chiral rejection of L-amino acids.</text>
</comment>
<dbReference type="GO" id="GO:0043908">
    <property type="term" value="F:Ser(Gly)-tRNA(Ala) hydrolase activity"/>
    <property type="evidence" value="ECO:0007669"/>
    <property type="project" value="UniProtKB-UniRule"/>
</dbReference>
<evidence type="ECO:0000313" key="6">
    <source>
        <dbReference type="EMBL" id="NFF86520.1"/>
    </source>
</evidence>
<dbReference type="InterPro" id="IPR003732">
    <property type="entry name" value="Daa-tRNA_deacyls_DTD"/>
</dbReference>
<dbReference type="PANTHER" id="PTHR10472">
    <property type="entry name" value="D-TYROSYL-TRNA TYR DEACYLASE"/>
    <property type="match status" value="1"/>
</dbReference>
<reference evidence="9 10" key="2">
    <citation type="submission" date="2019-04" db="EMBL/GenBank/DDBJ databases">
        <title>Genome sequencing of Clostridium botulinum Groups I-IV and Clostridium butyricum.</title>
        <authorList>
            <person name="Brunt J."/>
            <person name="Van Vliet A.H.M."/>
            <person name="Stringer S.C."/>
            <person name="Carter A.T."/>
            <person name="Peck M.W."/>
        </authorList>
    </citation>
    <scope>NUCLEOTIDE SEQUENCE [LARGE SCALE GENOMIC DNA]</scope>
    <source>
        <strain evidence="6 10">1605</strain>
        <strain evidence="7 9">CB-K-33E</strain>
    </source>
</reference>
<dbReference type="InterPro" id="IPR023509">
    <property type="entry name" value="DTD-like_sf"/>
</dbReference>
<dbReference type="Proteomes" id="UP000473681">
    <property type="component" value="Unassembled WGS sequence"/>
</dbReference>
<dbReference type="OrthoDB" id="9801395at2"/>
<dbReference type="GO" id="GO:0106026">
    <property type="term" value="F:Gly-tRNA(Ala) deacylase activity"/>
    <property type="evidence" value="ECO:0007669"/>
    <property type="project" value="UniProtKB-UniRule"/>
</dbReference>
<evidence type="ECO:0000256" key="3">
    <source>
        <dbReference type="ARBA" id="ARBA00022801"/>
    </source>
</evidence>
<keyword evidence="2 4" id="KW-0820">tRNA-binding</keyword>
<comment type="subcellular location">
    <subcellularLocation>
        <location evidence="4">Cytoplasm</location>
    </subcellularLocation>
</comment>
<comment type="caution">
    <text evidence="6">The sequence shown here is derived from an EMBL/GenBank/DDBJ whole genome shotgun (WGS) entry which is preliminary data.</text>
</comment>
<keyword evidence="4" id="KW-0694">RNA-binding</keyword>
<reference evidence="5 8" key="1">
    <citation type="submission" date="2019-02" db="EMBL/GenBank/DDBJ databases">
        <title>Genome sequencing of Clostridium botulinum clinical isolates.</title>
        <authorList>
            <person name="Brunt J."/>
            <person name="Van Vliet A.H.M."/>
            <person name="Stringer S.C."/>
            <person name="Grant K.A."/>
            <person name="Carter A.C."/>
            <person name="Peck M.W."/>
        </authorList>
    </citation>
    <scope>NUCLEOTIDE SEQUENCE [LARGE SCALE GENOMIC DNA]</scope>
    <source>
        <strain evidence="5 8">H113700579</strain>
    </source>
</reference>
<dbReference type="RefSeq" id="WP_012451255.1">
    <property type="nucleotide sequence ID" value="NZ_CP010520.1"/>
</dbReference>
<evidence type="ECO:0000256" key="2">
    <source>
        <dbReference type="ARBA" id="ARBA00022555"/>
    </source>
</evidence>
<feature type="short sequence motif" description="Gly-cisPro motif, important for rejection of L-amino acids" evidence="4">
    <location>
        <begin position="137"/>
        <end position="138"/>
    </location>
</feature>
<comment type="catalytic activity">
    <reaction evidence="4">
        <text>glycyl-tRNA(Ala) + H2O = tRNA(Ala) + glycine + H(+)</text>
        <dbReference type="Rhea" id="RHEA:53744"/>
        <dbReference type="Rhea" id="RHEA-COMP:9657"/>
        <dbReference type="Rhea" id="RHEA-COMP:13640"/>
        <dbReference type="ChEBI" id="CHEBI:15377"/>
        <dbReference type="ChEBI" id="CHEBI:15378"/>
        <dbReference type="ChEBI" id="CHEBI:57305"/>
        <dbReference type="ChEBI" id="CHEBI:78442"/>
        <dbReference type="ChEBI" id="CHEBI:78522"/>
    </reaction>
</comment>
<dbReference type="CDD" id="cd00563">
    <property type="entry name" value="Dtyr_deacylase"/>
    <property type="match status" value="1"/>
</dbReference>
<gene>
    <name evidence="4" type="primary">dtd</name>
    <name evidence="5" type="ORF">EXM65_01550</name>
    <name evidence="6" type="ORF">FC774_01165</name>
    <name evidence="7" type="ORF">FDB51_13025</name>
</gene>
<dbReference type="EMBL" id="SGKU01000002">
    <property type="protein sequence ID" value="NFA41290.1"/>
    <property type="molecule type" value="Genomic_DNA"/>
</dbReference>